<accession>A0A9P6WH79</accession>
<feature type="compositionally biased region" description="Polar residues" evidence="1">
    <location>
        <begin position="274"/>
        <end position="291"/>
    </location>
</feature>
<dbReference type="PANTHER" id="PTHR46424:SF1">
    <property type="entry name" value="UBX DOMAIN-CONTAINING PROTEIN 4"/>
    <property type="match status" value="1"/>
</dbReference>
<dbReference type="PANTHER" id="PTHR46424">
    <property type="entry name" value="UBX DOMAIN-CONTAINING PROTEIN 4"/>
    <property type="match status" value="1"/>
</dbReference>
<dbReference type="GO" id="GO:0005783">
    <property type="term" value="C:endoplasmic reticulum"/>
    <property type="evidence" value="ECO:0007669"/>
    <property type="project" value="TreeGrafter"/>
</dbReference>
<evidence type="ECO:0008006" key="4">
    <source>
        <dbReference type="Google" id="ProtNLM"/>
    </source>
</evidence>
<feature type="region of interest" description="Disordered" evidence="1">
    <location>
        <begin position="274"/>
        <end position="360"/>
    </location>
</feature>
<name>A0A9P6WH79_MAUEX</name>
<sequence>MISNLFLESVENAVTESLKSNKTLVVYNNDTAHESDQWLNQWFHANDENVSLLQNAAVWLKLTKDSTQFQYFEQVFPNVVVPSVYLVFNGKINAILQGEPNDGLWDKLIQSLHVNLNTKPEPKGEQKNAQGKTTNYKPDSAETFREQVQETTQQVYHDEVLRERKAEKEERDRILKLLEADKEERRAAQSTTYVTEAEPVEVRDNIKDPKRLHTKNYEMKTLEQLELTPRSALILQPLNIANKNVKVAQVQQPGLFNRVYTGFSSWLGGAQQSQNEETSMSYRSPEYQTEYNNSRSSSRFSSNNNNNSQVNREQPETNLNSRSVTPNVYQLVNSDDTNDDKEKNTYNGNNVSLEKNDDDK</sequence>
<evidence type="ECO:0000256" key="1">
    <source>
        <dbReference type="SAM" id="MobiDB-lite"/>
    </source>
</evidence>
<evidence type="ECO:0000313" key="3">
    <source>
        <dbReference type="Proteomes" id="UP000750334"/>
    </source>
</evidence>
<feature type="compositionally biased region" description="Polar residues" evidence="1">
    <location>
        <begin position="127"/>
        <end position="137"/>
    </location>
</feature>
<dbReference type="AlphaFoldDB" id="A0A9P6WH79"/>
<reference evidence="2 3" key="1">
    <citation type="submission" date="2020-11" db="EMBL/GenBank/DDBJ databases">
        <title>Kefir isolates.</title>
        <authorList>
            <person name="Marcisauskas S."/>
            <person name="Kim Y."/>
            <person name="Blasche S."/>
        </authorList>
    </citation>
    <scope>NUCLEOTIDE SEQUENCE [LARGE SCALE GENOMIC DNA]</scope>
    <source>
        <strain evidence="2 3">OG2</strain>
    </source>
</reference>
<dbReference type="GO" id="GO:0036503">
    <property type="term" value="P:ERAD pathway"/>
    <property type="evidence" value="ECO:0007669"/>
    <property type="project" value="TreeGrafter"/>
</dbReference>
<feature type="compositionally biased region" description="Low complexity" evidence="1">
    <location>
        <begin position="292"/>
        <end position="308"/>
    </location>
</feature>
<dbReference type="Pfam" id="PF23187">
    <property type="entry name" value="UBX7_N"/>
    <property type="match status" value="1"/>
</dbReference>
<evidence type="ECO:0000313" key="2">
    <source>
        <dbReference type="EMBL" id="KAG0672177.1"/>
    </source>
</evidence>
<keyword evidence="3" id="KW-1185">Reference proteome</keyword>
<feature type="region of interest" description="Disordered" evidence="1">
    <location>
        <begin position="117"/>
        <end position="139"/>
    </location>
</feature>
<gene>
    <name evidence="2" type="ORF">C6P45_003652</name>
</gene>
<dbReference type="OrthoDB" id="2445133at2759"/>
<dbReference type="EMBL" id="PUHR01000004">
    <property type="protein sequence ID" value="KAG0672177.1"/>
    <property type="molecule type" value="Genomic_DNA"/>
</dbReference>
<comment type="caution">
    <text evidence="2">The sequence shown here is derived from an EMBL/GenBank/DDBJ whole genome shotgun (WGS) entry which is preliminary data.</text>
</comment>
<organism evidence="2 3">
    <name type="scientific">Maudiozyma exigua</name>
    <name type="common">Yeast</name>
    <name type="synonym">Kazachstania exigua</name>
    <dbReference type="NCBI Taxonomy" id="34358"/>
    <lineage>
        <taxon>Eukaryota</taxon>
        <taxon>Fungi</taxon>
        <taxon>Dikarya</taxon>
        <taxon>Ascomycota</taxon>
        <taxon>Saccharomycotina</taxon>
        <taxon>Saccharomycetes</taxon>
        <taxon>Saccharomycetales</taxon>
        <taxon>Saccharomycetaceae</taxon>
        <taxon>Maudiozyma</taxon>
    </lineage>
</organism>
<feature type="compositionally biased region" description="Polar residues" evidence="1">
    <location>
        <begin position="309"/>
        <end position="335"/>
    </location>
</feature>
<dbReference type="Proteomes" id="UP000750334">
    <property type="component" value="Unassembled WGS sequence"/>
</dbReference>
<proteinExistence type="predicted"/>
<protein>
    <recommendedName>
        <fullName evidence="4">UBX domain-containing protein</fullName>
    </recommendedName>
</protein>